<dbReference type="Proteomes" id="UP001470230">
    <property type="component" value="Unassembled WGS sequence"/>
</dbReference>
<evidence type="ECO:0000313" key="1">
    <source>
        <dbReference type="EMBL" id="KAK8847319.1"/>
    </source>
</evidence>
<gene>
    <name evidence="1" type="ORF">M9Y10_019908</name>
</gene>
<protein>
    <recommendedName>
        <fullName evidence="3">SPRY domain-containing protein</fullName>
    </recommendedName>
</protein>
<dbReference type="Gene3D" id="2.60.120.920">
    <property type="match status" value="1"/>
</dbReference>
<dbReference type="EMBL" id="JAPFFF010000028">
    <property type="protein sequence ID" value="KAK8847319.1"/>
    <property type="molecule type" value="Genomic_DNA"/>
</dbReference>
<name>A0ABR2HHN2_9EUKA</name>
<accession>A0ABR2HHN2</accession>
<dbReference type="InterPro" id="IPR043136">
    <property type="entry name" value="B30.2/SPRY_sf"/>
</dbReference>
<evidence type="ECO:0008006" key="3">
    <source>
        <dbReference type="Google" id="ProtNLM"/>
    </source>
</evidence>
<reference evidence="1 2" key="1">
    <citation type="submission" date="2024-04" db="EMBL/GenBank/DDBJ databases">
        <title>Tritrichomonas musculus Genome.</title>
        <authorList>
            <person name="Alves-Ferreira E."/>
            <person name="Grigg M."/>
            <person name="Lorenzi H."/>
            <person name="Galac M."/>
        </authorList>
    </citation>
    <scope>NUCLEOTIDE SEQUENCE [LARGE SCALE GENOMIC DNA]</scope>
    <source>
        <strain evidence="1 2">EAF2021</strain>
    </source>
</reference>
<keyword evidence="2" id="KW-1185">Reference proteome</keyword>
<evidence type="ECO:0000313" key="2">
    <source>
        <dbReference type="Proteomes" id="UP001470230"/>
    </source>
</evidence>
<comment type="caution">
    <text evidence="1">The sequence shown here is derived from an EMBL/GenBank/DDBJ whole genome shotgun (WGS) entry which is preliminary data.</text>
</comment>
<proteinExistence type="predicted"/>
<organism evidence="1 2">
    <name type="scientific">Tritrichomonas musculus</name>
    <dbReference type="NCBI Taxonomy" id="1915356"/>
    <lineage>
        <taxon>Eukaryota</taxon>
        <taxon>Metamonada</taxon>
        <taxon>Parabasalia</taxon>
        <taxon>Tritrichomonadida</taxon>
        <taxon>Tritrichomonadidae</taxon>
        <taxon>Tritrichomonas</taxon>
    </lineage>
</organism>
<sequence>MNDKRECNENPIESKEITQSILILSFYCFLPIIMQIKNNAKILMNDKNIQRTLSIFEFAMKLDQYDFCVAEELILQLMDKIKDATSINNDIKFNNSFKFLKANYGDVVYSDGKGNDLIKTNENYTNVFICNKPFYFDCETYFEIKVCVDNCKNIFIGFIDAEEKYYDYAFGFGCIGYKGSFCRKSLLLSNDIHSTADKIMKDDQIGKVLIKAGDIIGCYYTTEYTYLTINGQLTQYRNSNKSLKLYIPIIVVDHEQFEIEIVRNVSFVDNSDNQFDFLRIDKKSENFFTEKDIKTLDEFNERYFPDELPLIGNYAKILPISLMSTDIETIDVFPKEFINLINSHQTIKDIITDENSFYPKYNIEVANKLLIKTKNDVYDSRLLSIKQNSLYNVVGNITGTHLDINDIDMRCLPKQLRNSSNLKSIQQFIIKQVIRNNSKSVAIIMTRYLVFILIDYLRYSQSKLLLDDTKESQIIIKSLAFSLPTITQYSTYYDYTINEKIINLYLIFHDEQTEDEMANEINTDKEDKCNKWILFKSPGITYMFHYAFKAFLKKSENYIPTQFMLKLLKETYENCKNNSLSLNEIYNLIKKEYKMESISPLPDSLNIQMPQNKSDTYMFIPIIVSSIHEPLPSVIFTDKRLRTSSDKISYFYDSMNYKIYWKYDIKDLENKNFDRNYKLKFGLLDLEVNLSENLLRTPLGYIQIFFLVSAQDANGKVKSINSKINAPAGEYELVLLFEESQNLEIFEISLL</sequence>